<dbReference type="Proteomes" id="UP000824120">
    <property type="component" value="Chromosome 10"/>
</dbReference>
<keyword evidence="5" id="KW-1185">Reference proteome</keyword>
<comment type="caution">
    <text evidence="4">The sequence shown here is derived from an EMBL/GenBank/DDBJ whole genome shotgun (WGS) entry which is preliminary data.</text>
</comment>
<dbReference type="PROSITE" id="PS50158">
    <property type="entry name" value="ZF_CCHC"/>
    <property type="match status" value="1"/>
</dbReference>
<keyword evidence="1" id="KW-0863">Zinc-finger</keyword>
<dbReference type="SMART" id="SM00343">
    <property type="entry name" value="ZnF_C2HC"/>
    <property type="match status" value="1"/>
</dbReference>
<keyword evidence="1" id="KW-0479">Metal-binding</keyword>
<feature type="compositionally biased region" description="Low complexity" evidence="2">
    <location>
        <begin position="87"/>
        <end position="97"/>
    </location>
</feature>
<evidence type="ECO:0000313" key="4">
    <source>
        <dbReference type="EMBL" id="KAG5581506.1"/>
    </source>
</evidence>
<dbReference type="AlphaFoldDB" id="A0A9J5X0J5"/>
<dbReference type="GO" id="GO:0008270">
    <property type="term" value="F:zinc ion binding"/>
    <property type="evidence" value="ECO:0007669"/>
    <property type="project" value="UniProtKB-KW"/>
</dbReference>
<feature type="compositionally biased region" description="Basic and acidic residues" evidence="2">
    <location>
        <begin position="48"/>
        <end position="58"/>
    </location>
</feature>
<dbReference type="InterPro" id="IPR001878">
    <property type="entry name" value="Znf_CCHC"/>
</dbReference>
<evidence type="ECO:0000259" key="3">
    <source>
        <dbReference type="PROSITE" id="PS50158"/>
    </source>
</evidence>
<evidence type="ECO:0000256" key="2">
    <source>
        <dbReference type="SAM" id="MobiDB-lite"/>
    </source>
</evidence>
<dbReference type="Gene3D" id="4.10.60.10">
    <property type="entry name" value="Zinc finger, CCHC-type"/>
    <property type="match status" value="1"/>
</dbReference>
<gene>
    <name evidence="4" type="ORF">H5410_052133</name>
</gene>
<feature type="domain" description="CCHC-type" evidence="3">
    <location>
        <begin position="110"/>
        <end position="125"/>
    </location>
</feature>
<dbReference type="InterPro" id="IPR036875">
    <property type="entry name" value="Znf_CCHC_sf"/>
</dbReference>
<keyword evidence="1" id="KW-0862">Zinc</keyword>
<organism evidence="4 5">
    <name type="scientific">Solanum commersonii</name>
    <name type="common">Commerson's wild potato</name>
    <name type="synonym">Commerson's nightshade</name>
    <dbReference type="NCBI Taxonomy" id="4109"/>
    <lineage>
        <taxon>Eukaryota</taxon>
        <taxon>Viridiplantae</taxon>
        <taxon>Streptophyta</taxon>
        <taxon>Embryophyta</taxon>
        <taxon>Tracheophyta</taxon>
        <taxon>Spermatophyta</taxon>
        <taxon>Magnoliopsida</taxon>
        <taxon>eudicotyledons</taxon>
        <taxon>Gunneridae</taxon>
        <taxon>Pentapetalae</taxon>
        <taxon>asterids</taxon>
        <taxon>lamiids</taxon>
        <taxon>Solanales</taxon>
        <taxon>Solanaceae</taxon>
        <taxon>Solanoideae</taxon>
        <taxon>Solaneae</taxon>
        <taxon>Solanum</taxon>
    </lineage>
</organism>
<dbReference type="GO" id="GO:0003676">
    <property type="term" value="F:nucleic acid binding"/>
    <property type="evidence" value="ECO:0007669"/>
    <property type="project" value="InterPro"/>
</dbReference>
<feature type="compositionally biased region" description="Polar residues" evidence="2">
    <location>
        <begin position="63"/>
        <end position="85"/>
    </location>
</feature>
<dbReference type="OrthoDB" id="1306017at2759"/>
<evidence type="ECO:0000256" key="1">
    <source>
        <dbReference type="PROSITE-ProRule" id="PRU00047"/>
    </source>
</evidence>
<dbReference type="EMBL" id="JACXVP010000010">
    <property type="protein sequence ID" value="KAG5581506.1"/>
    <property type="molecule type" value="Genomic_DNA"/>
</dbReference>
<sequence length="137" mass="15325">MVAEMRSRMNMFVAGLSHLSSKEGKSVMLIGDMDKARLMIQVEQVEEDKLRDSKEFKNKRAKTSVNEFEQQKSNANWCSFQQKQKGPSPSSVSAPVPKNKGMCCDGSIGCYKCGQNGHFMRECPKNRQGNGNRGTRA</sequence>
<name>A0A9J5X0J5_SOLCO</name>
<reference evidence="4 5" key="1">
    <citation type="submission" date="2020-09" db="EMBL/GenBank/DDBJ databases">
        <title>De no assembly of potato wild relative species, Solanum commersonii.</title>
        <authorList>
            <person name="Cho K."/>
        </authorList>
    </citation>
    <scope>NUCLEOTIDE SEQUENCE [LARGE SCALE GENOMIC DNA]</scope>
    <source>
        <strain evidence="4">LZ3.2</strain>
        <tissue evidence="4">Leaf</tissue>
    </source>
</reference>
<feature type="region of interest" description="Disordered" evidence="2">
    <location>
        <begin position="48"/>
        <end position="97"/>
    </location>
</feature>
<evidence type="ECO:0000313" key="5">
    <source>
        <dbReference type="Proteomes" id="UP000824120"/>
    </source>
</evidence>
<proteinExistence type="predicted"/>
<accession>A0A9J5X0J5</accession>
<dbReference type="SUPFAM" id="SSF57756">
    <property type="entry name" value="Retrovirus zinc finger-like domains"/>
    <property type="match status" value="1"/>
</dbReference>
<protein>
    <recommendedName>
        <fullName evidence="3">CCHC-type domain-containing protein</fullName>
    </recommendedName>
</protein>
<dbReference type="Pfam" id="PF00098">
    <property type="entry name" value="zf-CCHC"/>
    <property type="match status" value="1"/>
</dbReference>